<keyword evidence="2" id="KW-1185">Reference proteome</keyword>
<feature type="non-terminal residue" evidence="1">
    <location>
        <position position="1"/>
    </location>
</feature>
<organism evidence="1 2">
    <name type="scientific">Babesia divergens</name>
    <dbReference type="NCBI Taxonomy" id="32595"/>
    <lineage>
        <taxon>Eukaryota</taxon>
        <taxon>Sar</taxon>
        <taxon>Alveolata</taxon>
        <taxon>Apicomplexa</taxon>
        <taxon>Aconoidasida</taxon>
        <taxon>Piroplasmida</taxon>
        <taxon>Babesiidae</taxon>
        <taxon>Babesia</taxon>
    </lineage>
</organism>
<dbReference type="AlphaFoldDB" id="A0AAD9LGN5"/>
<reference evidence="1" key="2">
    <citation type="submission" date="2021-05" db="EMBL/GenBank/DDBJ databases">
        <authorList>
            <person name="Pain A."/>
        </authorList>
    </citation>
    <scope>NUCLEOTIDE SEQUENCE</scope>
    <source>
        <strain evidence="1">1802A</strain>
    </source>
</reference>
<dbReference type="GO" id="GO:0016603">
    <property type="term" value="F:glutaminyl-peptide cyclotransferase activity"/>
    <property type="evidence" value="ECO:0007669"/>
    <property type="project" value="InterPro"/>
</dbReference>
<proteinExistence type="predicted"/>
<evidence type="ECO:0000313" key="2">
    <source>
        <dbReference type="Proteomes" id="UP001195914"/>
    </source>
</evidence>
<protein>
    <submittedName>
        <fullName evidence="1">Glutamine cyclotransferase</fullName>
    </submittedName>
</protein>
<sequence>FGLTSNYDFRCKDLAGFVKHQKVWMTTGDDKLVSLSIPSSFNTGAPAVEAIMPIILRGRPLYCVNELEYRHASDTIYGNVWPTNYIVEIDYRSGACLSVWDLGMLSKSQLGDVDVLNGIACHPSKEECIITGKFWRRLHYVTFSKHERLAVVDEGGAYELPTFRR</sequence>
<dbReference type="PANTHER" id="PTHR31270:SF1">
    <property type="entry name" value="GLUTAMINYL-PEPTIDE CYCLOTRANSFERASE"/>
    <property type="match status" value="1"/>
</dbReference>
<dbReference type="InterPro" id="IPR007788">
    <property type="entry name" value="QCT"/>
</dbReference>
<comment type="caution">
    <text evidence="1">The sequence shown here is derived from an EMBL/GenBank/DDBJ whole genome shotgun (WGS) entry which is preliminary data.</text>
</comment>
<reference evidence="1" key="1">
    <citation type="journal article" date="2014" name="Nucleic Acids Res.">
        <title>The evolutionary dynamics of variant antigen genes in Babesia reveal a history of genomic innovation underlying host-parasite interaction.</title>
        <authorList>
            <person name="Jackson A.P."/>
            <person name="Otto T.D."/>
            <person name="Darby A."/>
            <person name="Ramaprasad A."/>
            <person name="Xia D."/>
            <person name="Echaide I.E."/>
            <person name="Farber M."/>
            <person name="Gahlot S."/>
            <person name="Gamble J."/>
            <person name="Gupta D."/>
            <person name="Gupta Y."/>
            <person name="Jackson L."/>
            <person name="Malandrin L."/>
            <person name="Malas T.B."/>
            <person name="Moussa E."/>
            <person name="Nair M."/>
            <person name="Reid A.J."/>
            <person name="Sanders M."/>
            <person name="Sharma J."/>
            <person name="Tracey A."/>
            <person name="Quail M.A."/>
            <person name="Weir W."/>
            <person name="Wastling J.M."/>
            <person name="Hall N."/>
            <person name="Willadsen P."/>
            <person name="Lingelbach K."/>
            <person name="Shiels B."/>
            <person name="Tait A."/>
            <person name="Berriman M."/>
            <person name="Allred D.R."/>
            <person name="Pain A."/>
        </authorList>
    </citation>
    <scope>NUCLEOTIDE SEQUENCE</scope>
    <source>
        <strain evidence="1">1802A</strain>
    </source>
</reference>
<evidence type="ECO:0000313" key="1">
    <source>
        <dbReference type="EMBL" id="KAK1934852.1"/>
    </source>
</evidence>
<name>A0AAD9LGN5_BABDI</name>
<dbReference type="EMBL" id="JAHBMH010000062">
    <property type="protein sequence ID" value="KAK1934852.1"/>
    <property type="molecule type" value="Genomic_DNA"/>
</dbReference>
<accession>A0AAD9LGN5</accession>
<dbReference type="PANTHER" id="PTHR31270">
    <property type="entry name" value="GLUTAMINYL-PEPTIDE CYCLOTRANSFERASE"/>
    <property type="match status" value="1"/>
</dbReference>
<dbReference type="Proteomes" id="UP001195914">
    <property type="component" value="Unassembled WGS sequence"/>
</dbReference>
<gene>
    <name evidence="1" type="ORF">X943_002343</name>
</gene>
<dbReference type="Pfam" id="PF05096">
    <property type="entry name" value="Glu_cyclase_2"/>
    <property type="match status" value="1"/>
</dbReference>